<reference evidence="4 5" key="1">
    <citation type="submission" date="2006-07" db="EMBL/GenBank/DDBJ databases">
        <title>Annotation of the draft genome assembly of Chlorobium ferroxidans DSM 13031.</title>
        <authorList>
            <consortium name="US DOE Joint Genome Institute (JGI-ORNL)"/>
            <person name="Larimer F."/>
            <person name="Land M."/>
            <person name="Hauser L."/>
        </authorList>
    </citation>
    <scope>NUCLEOTIDE SEQUENCE [LARGE SCALE GENOMIC DNA]</scope>
    <source>
        <strain evidence="4 5">DSM 13031</strain>
    </source>
</reference>
<gene>
    <name evidence="4" type="ORF">CferDRAFT_1561</name>
</gene>
<feature type="domain" description="Methyltransferase" evidence="3">
    <location>
        <begin position="37"/>
        <end position="127"/>
    </location>
</feature>
<dbReference type="Gene3D" id="3.40.50.150">
    <property type="entry name" value="Vaccinia Virus protein VP39"/>
    <property type="match status" value="1"/>
</dbReference>
<dbReference type="RefSeq" id="WP_006365686.1">
    <property type="nucleotide sequence ID" value="NZ_AASE01000003.1"/>
</dbReference>
<dbReference type="Pfam" id="PF13649">
    <property type="entry name" value="Methyltransf_25"/>
    <property type="match status" value="1"/>
</dbReference>
<dbReference type="GO" id="GO:0032259">
    <property type="term" value="P:methylation"/>
    <property type="evidence" value="ECO:0007669"/>
    <property type="project" value="UniProtKB-KW"/>
</dbReference>
<keyword evidence="1 4" id="KW-0489">Methyltransferase</keyword>
<evidence type="ECO:0000256" key="1">
    <source>
        <dbReference type="ARBA" id="ARBA00022603"/>
    </source>
</evidence>
<protein>
    <submittedName>
        <fullName evidence="4">Methyltransferase, putative</fullName>
    </submittedName>
</protein>
<dbReference type="CDD" id="cd02440">
    <property type="entry name" value="AdoMet_MTases"/>
    <property type="match status" value="1"/>
</dbReference>
<evidence type="ECO:0000313" key="4">
    <source>
        <dbReference type="EMBL" id="EAT59554.1"/>
    </source>
</evidence>
<keyword evidence="2 4" id="KW-0808">Transferase</keyword>
<dbReference type="InterPro" id="IPR041698">
    <property type="entry name" value="Methyltransf_25"/>
</dbReference>
<comment type="caution">
    <text evidence="4">The sequence shown here is derived from an EMBL/GenBank/DDBJ whole genome shotgun (WGS) entry which is preliminary data.</text>
</comment>
<accession>Q0YTK0</accession>
<name>Q0YTK0_9CHLB</name>
<keyword evidence="5" id="KW-1185">Reference proteome</keyword>
<evidence type="ECO:0000256" key="2">
    <source>
        <dbReference type="ARBA" id="ARBA00022679"/>
    </source>
</evidence>
<dbReference type="PANTHER" id="PTHR43861:SF1">
    <property type="entry name" value="TRANS-ACONITATE 2-METHYLTRANSFERASE"/>
    <property type="match status" value="1"/>
</dbReference>
<dbReference type="SUPFAM" id="SSF53335">
    <property type="entry name" value="S-adenosyl-L-methionine-dependent methyltransferases"/>
    <property type="match status" value="1"/>
</dbReference>
<dbReference type="OrthoDB" id="9789123at2"/>
<evidence type="ECO:0000313" key="5">
    <source>
        <dbReference type="Proteomes" id="UP000004162"/>
    </source>
</evidence>
<dbReference type="EMBL" id="AASE01000003">
    <property type="protein sequence ID" value="EAT59554.1"/>
    <property type="molecule type" value="Genomic_DNA"/>
</dbReference>
<proteinExistence type="predicted"/>
<dbReference type="GO" id="GO:0008168">
    <property type="term" value="F:methyltransferase activity"/>
    <property type="evidence" value="ECO:0007669"/>
    <property type="project" value="UniProtKB-KW"/>
</dbReference>
<dbReference type="InterPro" id="IPR029063">
    <property type="entry name" value="SAM-dependent_MTases_sf"/>
</dbReference>
<sequence length="236" mass="26577">MSFYTEFAPFYSQIFPFREEVYRFLQEYAGAPGSKLLDAGCGPGFYCGRFALDGYHAVGVDLDSGMIAAAKEDFPLAAFHCMDMTAIERIPSSFQMIYSIGNVLAHLSGGQLSLFFASLYEQLAEGGFWVFQVVNWDYFLTLQEYTFPVKSIASGSMEFHRRYSRISPEQVTFEVKMISGGKMIFHEESPLYPLCEDAFLSRLTAAGFSVEGVYGGFEHQSFMNNRSSALVMVFRK</sequence>
<dbReference type="AlphaFoldDB" id="Q0YTK0"/>
<dbReference type="Proteomes" id="UP000004162">
    <property type="component" value="Unassembled WGS sequence"/>
</dbReference>
<reference evidence="4 5" key="2">
    <citation type="submission" date="2006-07" db="EMBL/GenBank/DDBJ databases">
        <title>Sequencing of the draft genome and assembly of Chlorobium ferroxidans DSM 13031.</title>
        <authorList>
            <consortium name="US DOE Joint Genome Institute (JGI-PGF)"/>
            <person name="Copeland A."/>
            <person name="Lucas S."/>
            <person name="Lapidus A."/>
            <person name="Barry K."/>
            <person name="Glavina del Rio T."/>
            <person name="Dalin E."/>
            <person name="Tice H."/>
            <person name="Bruce D."/>
            <person name="Pitluck S."/>
            <person name="Richardson P."/>
        </authorList>
    </citation>
    <scope>NUCLEOTIDE SEQUENCE [LARGE SCALE GENOMIC DNA]</scope>
    <source>
        <strain evidence="4 5">DSM 13031</strain>
    </source>
</reference>
<evidence type="ECO:0000259" key="3">
    <source>
        <dbReference type="Pfam" id="PF13649"/>
    </source>
</evidence>
<organism evidence="4 5">
    <name type="scientific">Chlorobium ferrooxidans DSM 13031</name>
    <dbReference type="NCBI Taxonomy" id="377431"/>
    <lineage>
        <taxon>Bacteria</taxon>
        <taxon>Pseudomonadati</taxon>
        <taxon>Chlorobiota</taxon>
        <taxon>Chlorobiia</taxon>
        <taxon>Chlorobiales</taxon>
        <taxon>Chlorobiaceae</taxon>
        <taxon>Chlorobium/Pelodictyon group</taxon>
        <taxon>Chlorobium</taxon>
    </lineage>
</organism>
<dbReference type="PANTHER" id="PTHR43861">
    <property type="entry name" value="TRANS-ACONITATE 2-METHYLTRANSFERASE-RELATED"/>
    <property type="match status" value="1"/>
</dbReference>
<dbReference type="Gene3D" id="2.20.25.110">
    <property type="entry name" value="S-adenosyl-L-methionine-dependent methyltransferases"/>
    <property type="match status" value="1"/>
</dbReference>